<organism evidence="3 4">
    <name type="scientific">Aspergillus ruber (strain CBS 135680)</name>
    <dbReference type="NCBI Taxonomy" id="1388766"/>
    <lineage>
        <taxon>Eukaryota</taxon>
        <taxon>Fungi</taxon>
        <taxon>Dikarya</taxon>
        <taxon>Ascomycota</taxon>
        <taxon>Pezizomycotina</taxon>
        <taxon>Eurotiomycetes</taxon>
        <taxon>Eurotiomycetidae</taxon>
        <taxon>Eurotiales</taxon>
        <taxon>Aspergillaceae</taxon>
        <taxon>Aspergillus</taxon>
        <taxon>Aspergillus subgen. Aspergillus</taxon>
    </lineage>
</organism>
<protein>
    <recommendedName>
        <fullName evidence="2">F-box domain-containing protein</fullName>
    </recommendedName>
</protein>
<reference evidence="4" key="1">
    <citation type="journal article" date="2014" name="Nat. Commun.">
        <title>Genomic adaptations of the halophilic Dead Sea filamentous fungus Eurotium rubrum.</title>
        <authorList>
            <person name="Kis-Papo T."/>
            <person name="Weig A.R."/>
            <person name="Riley R."/>
            <person name="Persoh D."/>
            <person name="Salamov A."/>
            <person name="Sun H."/>
            <person name="Lipzen A."/>
            <person name="Wasser S.P."/>
            <person name="Rambold G."/>
            <person name="Grigoriev I.V."/>
            <person name="Nevo E."/>
        </authorList>
    </citation>
    <scope>NUCLEOTIDE SEQUENCE [LARGE SCALE GENOMIC DNA]</scope>
    <source>
        <strain evidence="4">CBS 135680</strain>
    </source>
</reference>
<dbReference type="SUPFAM" id="SSF50978">
    <property type="entry name" value="WD40 repeat-like"/>
    <property type="match status" value="1"/>
</dbReference>
<gene>
    <name evidence="3" type="ORF">EURHEDRAFT_413275</name>
</gene>
<dbReference type="GeneID" id="63697255"/>
<sequence>MLTELPAEIIYNIALHLPTVSCLTNIAQTCQHLHLLIAAEDSRIFRAFLKTRFPWIETPPFWRDASRALTSRSRALDKNAVVGRFIVPPRDAIKVGSHRSTRADAPTLGYRPVIDSYEVWNGDLWSDRKEVLAWGAADEIVLRVRQTGFHQSDKWVVFNDLDHVSSYDDICGIHLLKSDHYIQGPDDKEHLIFGRVRGELHHLSISPDDTTHDYEQEFVTHGTELERIDLSDGPEPILAAHFENGSIALYHTTTDEPDVHPFARLGHEGFTRNNYSKFLSPTLLAVGTGRLENTLSISTITPDNVSLYREISSESLGFEERVGLNRKTNMISAIASLTGQTGESGNIFLSSWGDRAVRLHDLRTSKAYEAMYRDTTDGNPIYCVHPFGHDRFAVGAGGDAVLKFFDLRVHNPYSYLNGRYPAFSHPSDKSNENYSGTDGIQDSLRYPRKDFSLFLSHPPPGLKRSNRGRSRGNPSSYRGPIYTMSSPSEISPTIYTGVVDGVFRLDFASSDDLAGPSFQWYEDSLALDLNVDFDSAYSAPDRVLELSGYERPEADDLTTTSKLRTQQPFLAISNDDARNEVVTGWDRRWERLDKEAPWRRHD</sequence>
<evidence type="ECO:0000313" key="3">
    <source>
        <dbReference type="EMBL" id="EYE94467.1"/>
    </source>
</evidence>
<dbReference type="HOGENOM" id="CLU_018631_0_0_1"/>
<dbReference type="InterPro" id="IPR015943">
    <property type="entry name" value="WD40/YVTN_repeat-like_dom_sf"/>
</dbReference>
<dbReference type="RefSeq" id="XP_040638155.1">
    <property type="nucleotide sequence ID" value="XM_040782131.1"/>
</dbReference>
<dbReference type="InterPro" id="IPR036047">
    <property type="entry name" value="F-box-like_dom_sf"/>
</dbReference>
<dbReference type="Gene3D" id="2.130.10.10">
    <property type="entry name" value="YVTN repeat-like/Quinoprotein amine dehydrogenase"/>
    <property type="match status" value="1"/>
</dbReference>
<evidence type="ECO:0000313" key="4">
    <source>
        <dbReference type="Proteomes" id="UP000019804"/>
    </source>
</evidence>
<dbReference type="Proteomes" id="UP000019804">
    <property type="component" value="Unassembled WGS sequence"/>
</dbReference>
<dbReference type="OrthoDB" id="1259151at2759"/>
<dbReference type="AlphaFoldDB" id="A0A017SC00"/>
<dbReference type="InterPro" id="IPR036322">
    <property type="entry name" value="WD40_repeat_dom_sf"/>
</dbReference>
<evidence type="ECO:0000256" key="1">
    <source>
        <dbReference type="SAM" id="MobiDB-lite"/>
    </source>
</evidence>
<keyword evidence="4" id="KW-1185">Reference proteome</keyword>
<accession>A0A017SC00</accession>
<feature type="domain" description="F-box" evidence="2">
    <location>
        <begin position="1"/>
        <end position="48"/>
    </location>
</feature>
<dbReference type="SUPFAM" id="SSF81383">
    <property type="entry name" value="F-box domain"/>
    <property type="match status" value="1"/>
</dbReference>
<dbReference type="EMBL" id="KK088426">
    <property type="protein sequence ID" value="EYE94467.1"/>
    <property type="molecule type" value="Genomic_DNA"/>
</dbReference>
<feature type="region of interest" description="Disordered" evidence="1">
    <location>
        <begin position="455"/>
        <end position="483"/>
    </location>
</feature>
<name>A0A017SC00_ASPRC</name>
<dbReference type="InterPro" id="IPR001810">
    <property type="entry name" value="F-box_dom"/>
</dbReference>
<evidence type="ECO:0000259" key="2">
    <source>
        <dbReference type="PROSITE" id="PS50181"/>
    </source>
</evidence>
<proteinExistence type="predicted"/>
<dbReference type="STRING" id="1388766.A0A017SC00"/>
<dbReference type="PROSITE" id="PS50181">
    <property type="entry name" value="FBOX"/>
    <property type="match status" value="1"/>
</dbReference>
<feature type="compositionally biased region" description="Low complexity" evidence="1">
    <location>
        <begin position="471"/>
        <end position="480"/>
    </location>
</feature>